<dbReference type="InterPro" id="IPR056884">
    <property type="entry name" value="NPHP3-like_N"/>
</dbReference>
<proteinExistence type="predicted"/>
<reference evidence="3 4" key="1">
    <citation type="submission" date="2014-02" db="EMBL/GenBank/DDBJ databases">
        <title>The genome sequence of Colletotrichum salicis CBS 607.94.</title>
        <authorList>
            <person name="Baroncelli R."/>
            <person name="Thon M.R."/>
        </authorList>
    </citation>
    <scope>NUCLEOTIDE SEQUENCE [LARGE SCALE GENOMIC DNA]</scope>
    <source>
        <strain evidence="3 4">CBS 607.94</strain>
    </source>
</reference>
<dbReference type="InterPro" id="IPR027417">
    <property type="entry name" value="P-loop_NTPase"/>
</dbReference>
<evidence type="ECO:0000313" key="3">
    <source>
        <dbReference type="EMBL" id="KXH32121.1"/>
    </source>
</evidence>
<name>A0A135S8F0_9PEZI</name>
<evidence type="ECO:0000256" key="1">
    <source>
        <dbReference type="ARBA" id="ARBA00022737"/>
    </source>
</evidence>
<sequence>MEAETRRGLRAWLAFPPPTDLFHESKQKWLEETCDWVLRRREFVEWLAPNAKSVNTKSLLWINGPAGLGKTVPCASIVEHLSETSQTPVAYFFLSSDFESRDNPYAAIRSWVHQPTSCNQVAYHLVRDKWLAQHEEFATQIEIGQGDGKSLRGFLGSITRAVADTYSHILVVSQDEPEIRSGMLEQCGELKIVPEDVQSDVARYSRSIVDKKLPKKDDATREGIYQMLAHRSQGQFLWFKLDEDSLRSWKNKKQLEVAIEEIPSGLNHIYQRNWARISKLPEPIRDRAYSLLQWAVFSIRPPTVNEISEAMLIE</sequence>
<dbReference type="Gene3D" id="3.40.50.300">
    <property type="entry name" value="P-loop containing nucleotide triphosphate hydrolases"/>
    <property type="match status" value="1"/>
</dbReference>
<organism evidence="3 4">
    <name type="scientific">Colletotrichum salicis</name>
    <dbReference type="NCBI Taxonomy" id="1209931"/>
    <lineage>
        <taxon>Eukaryota</taxon>
        <taxon>Fungi</taxon>
        <taxon>Dikarya</taxon>
        <taxon>Ascomycota</taxon>
        <taxon>Pezizomycotina</taxon>
        <taxon>Sordariomycetes</taxon>
        <taxon>Hypocreomycetidae</taxon>
        <taxon>Glomerellales</taxon>
        <taxon>Glomerellaceae</taxon>
        <taxon>Colletotrichum</taxon>
        <taxon>Colletotrichum acutatum species complex</taxon>
    </lineage>
</organism>
<dbReference type="PANTHER" id="PTHR10039">
    <property type="entry name" value="AMELOGENIN"/>
    <property type="match status" value="1"/>
</dbReference>
<gene>
    <name evidence="3" type="ORF">CSAL01_04213</name>
</gene>
<keyword evidence="1" id="KW-0677">Repeat</keyword>
<evidence type="ECO:0000313" key="4">
    <source>
        <dbReference type="Proteomes" id="UP000070121"/>
    </source>
</evidence>
<dbReference type="AlphaFoldDB" id="A0A135S8F0"/>
<dbReference type="PANTHER" id="PTHR10039:SF16">
    <property type="entry name" value="GPI INOSITOL-DEACYLASE"/>
    <property type="match status" value="1"/>
</dbReference>
<comment type="caution">
    <text evidence="3">The sequence shown here is derived from an EMBL/GenBank/DDBJ whole genome shotgun (WGS) entry which is preliminary data.</text>
</comment>
<accession>A0A135S8F0</accession>
<dbReference type="Pfam" id="PF24883">
    <property type="entry name" value="NPHP3_N"/>
    <property type="match status" value="1"/>
</dbReference>
<feature type="domain" description="Nephrocystin 3-like N-terminal" evidence="2">
    <location>
        <begin position="32"/>
        <end position="129"/>
    </location>
</feature>
<keyword evidence="4" id="KW-1185">Reference proteome</keyword>
<dbReference type="Proteomes" id="UP000070121">
    <property type="component" value="Unassembled WGS sequence"/>
</dbReference>
<dbReference type="EMBL" id="JFFI01002482">
    <property type="protein sequence ID" value="KXH32121.1"/>
    <property type="molecule type" value="Genomic_DNA"/>
</dbReference>
<evidence type="ECO:0000259" key="2">
    <source>
        <dbReference type="Pfam" id="PF24883"/>
    </source>
</evidence>
<dbReference type="OrthoDB" id="539213at2759"/>
<protein>
    <submittedName>
        <fullName evidence="3">Ankyrin-1</fullName>
    </submittedName>
</protein>